<dbReference type="AlphaFoldDB" id="A0A2H1X2L1"/>
<evidence type="ECO:0000313" key="1">
    <source>
        <dbReference type="EMBL" id="SOQ59561.1"/>
    </source>
</evidence>
<reference evidence="1" key="1">
    <citation type="submission" date="2016-07" db="EMBL/GenBank/DDBJ databases">
        <authorList>
            <person name="Bretaudeau A."/>
        </authorList>
    </citation>
    <scope>NUCLEOTIDE SEQUENCE</scope>
    <source>
        <strain evidence="1">Rice</strain>
        <tissue evidence="1">Whole body</tissue>
    </source>
</reference>
<proteinExistence type="predicted"/>
<name>A0A2H1X2L1_SPOFR</name>
<sequence length="108" mass="12490">MERMRFFLRVENYPMTSLARVRLERVSLLLTKNHPVPIPAFRAGAPDSCNNYKPLQNDGTTRRSLYILEEVVTYQYHVLFIHGTSPAEFETFGCRRGIGHATHLLQVQ</sequence>
<protein>
    <submittedName>
        <fullName evidence="1">SFRICE_023108</fullName>
    </submittedName>
</protein>
<organism evidence="1">
    <name type="scientific">Spodoptera frugiperda</name>
    <name type="common">Fall armyworm</name>
    <dbReference type="NCBI Taxonomy" id="7108"/>
    <lineage>
        <taxon>Eukaryota</taxon>
        <taxon>Metazoa</taxon>
        <taxon>Ecdysozoa</taxon>
        <taxon>Arthropoda</taxon>
        <taxon>Hexapoda</taxon>
        <taxon>Insecta</taxon>
        <taxon>Pterygota</taxon>
        <taxon>Neoptera</taxon>
        <taxon>Endopterygota</taxon>
        <taxon>Lepidoptera</taxon>
        <taxon>Glossata</taxon>
        <taxon>Ditrysia</taxon>
        <taxon>Noctuoidea</taxon>
        <taxon>Noctuidae</taxon>
        <taxon>Amphipyrinae</taxon>
        <taxon>Spodoptera</taxon>
    </lineage>
</organism>
<accession>A0A2H1X2L1</accession>
<gene>
    <name evidence="1" type="ORF">SFRICE_023108</name>
</gene>
<dbReference type="EMBL" id="ODYU01012981">
    <property type="protein sequence ID" value="SOQ59561.1"/>
    <property type="molecule type" value="Genomic_DNA"/>
</dbReference>